<evidence type="ECO:0000313" key="3">
    <source>
        <dbReference type="EMBL" id="CAE8598422.1"/>
    </source>
</evidence>
<organism evidence="3 4">
    <name type="scientific">Polarella glacialis</name>
    <name type="common">Dinoflagellate</name>
    <dbReference type="NCBI Taxonomy" id="89957"/>
    <lineage>
        <taxon>Eukaryota</taxon>
        <taxon>Sar</taxon>
        <taxon>Alveolata</taxon>
        <taxon>Dinophyceae</taxon>
        <taxon>Suessiales</taxon>
        <taxon>Suessiaceae</taxon>
        <taxon>Polarella</taxon>
    </lineage>
</organism>
<keyword evidence="4" id="KW-1185">Reference proteome</keyword>
<feature type="region of interest" description="Disordered" evidence="2">
    <location>
        <begin position="127"/>
        <end position="155"/>
    </location>
</feature>
<dbReference type="AlphaFoldDB" id="A0A813EDR2"/>
<feature type="region of interest" description="Disordered" evidence="2">
    <location>
        <begin position="76"/>
        <end position="112"/>
    </location>
</feature>
<reference evidence="3" key="1">
    <citation type="submission" date="2021-02" db="EMBL/GenBank/DDBJ databases">
        <authorList>
            <person name="Dougan E. K."/>
            <person name="Rhodes N."/>
            <person name="Thang M."/>
            <person name="Chan C."/>
        </authorList>
    </citation>
    <scope>NUCLEOTIDE SEQUENCE</scope>
</reference>
<feature type="coiled-coil region" evidence="1">
    <location>
        <begin position="20"/>
        <end position="47"/>
    </location>
</feature>
<feature type="compositionally biased region" description="Gly residues" evidence="2">
    <location>
        <begin position="146"/>
        <end position="155"/>
    </location>
</feature>
<evidence type="ECO:0000313" key="4">
    <source>
        <dbReference type="Proteomes" id="UP000654075"/>
    </source>
</evidence>
<keyword evidence="1" id="KW-0175">Coiled coil</keyword>
<sequence>ALSMRSSKGGGGGFISAEKFSELIIQLEEMKAKMGQLGEERDRERETSFLLKSQLNDKRRTAELERQFLPLLHKVTGPIGPCHPSMKKKQGLTGLTNVTNPLDGKSDMQASPDKRHMARTLSQVDMGMNDQSGLDLPSRMSSSAGAGYGGGPLGF</sequence>
<gene>
    <name evidence="3" type="ORF">PGLA1383_LOCUS16830</name>
</gene>
<comment type="caution">
    <text evidence="3">The sequence shown here is derived from an EMBL/GenBank/DDBJ whole genome shotgun (WGS) entry which is preliminary data.</text>
</comment>
<protein>
    <submittedName>
        <fullName evidence="3">Uncharacterized protein</fullName>
    </submittedName>
</protein>
<feature type="non-terminal residue" evidence="3">
    <location>
        <position position="1"/>
    </location>
</feature>
<dbReference type="Proteomes" id="UP000654075">
    <property type="component" value="Unassembled WGS sequence"/>
</dbReference>
<dbReference type="OrthoDB" id="461433at2759"/>
<evidence type="ECO:0000256" key="2">
    <source>
        <dbReference type="SAM" id="MobiDB-lite"/>
    </source>
</evidence>
<proteinExistence type="predicted"/>
<evidence type="ECO:0000256" key="1">
    <source>
        <dbReference type="SAM" id="Coils"/>
    </source>
</evidence>
<name>A0A813EDR2_POLGL</name>
<dbReference type="EMBL" id="CAJNNV010010256">
    <property type="protein sequence ID" value="CAE8598422.1"/>
    <property type="molecule type" value="Genomic_DNA"/>
</dbReference>
<accession>A0A813EDR2</accession>